<feature type="region of interest" description="Disordered" evidence="1">
    <location>
        <begin position="356"/>
        <end position="406"/>
    </location>
</feature>
<organism evidence="2 3">
    <name type="scientific">Dichotomopilus funicola</name>
    <dbReference type="NCBI Taxonomy" id="1934379"/>
    <lineage>
        <taxon>Eukaryota</taxon>
        <taxon>Fungi</taxon>
        <taxon>Dikarya</taxon>
        <taxon>Ascomycota</taxon>
        <taxon>Pezizomycotina</taxon>
        <taxon>Sordariomycetes</taxon>
        <taxon>Sordariomycetidae</taxon>
        <taxon>Sordariales</taxon>
        <taxon>Chaetomiaceae</taxon>
        <taxon>Dichotomopilus</taxon>
    </lineage>
</organism>
<proteinExistence type="predicted"/>
<keyword evidence="3" id="KW-1185">Reference proteome</keyword>
<evidence type="ECO:0000313" key="3">
    <source>
        <dbReference type="Proteomes" id="UP001302676"/>
    </source>
</evidence>
<dbReference type="AlphaFoldDB" id="A0AAN6V0M3"/>
<name>A0AAN6V0M3_9PEZI</name>
<reference evidence="2" key="1">
    <citation type="journal article" date="2023" name="Mol. Phylogenet. Evol.">
        <title>Genome-scale phylogeny and comparative genomics of the fungal order Sordariales.</title>
        <authorList>
            <person name="Hensen N."/>
            <person name="Bonometti L."/>
            <person name="Westerberg I."/>
            <person name="Brannstrom I.O."/>
            <person name="Guillou S."/>
            <person name="Cros-Aarteil S."/>
            <person name="Calhoun S."/>
            <person name="Haridas S."/>
            <person name="Kuo A."/>
            <person name="Mondo S."/>
            <person name="Pangilinan J."/>
            <person name="Riley R."/>
            <person name="LaButti K."/>
            <person name="Andreopoulos B."/>
            <person name="Lipzen A."/>
            <person name="Chen C."/>
            <person name="Yan M."/>
            <person name="Daum C."/>
            <person name="Ng V."/>
            <person name="Clum A."/>
            <person name="Steindorff A."/>
            <person name="Ohm R.A."/>
            <person name="Martin F."/>
            <person name="Silar P."/>
            <person name="Natvig D.O."/>
            <person name="Lalanne C."/>
            <person name="Gautier V."/>
            <person name="Ament-Velasquez S.L."/>
            <person name="Kruys A."/>
            <person name="Hutchinson M.I."/>
            <person name="Powell A.J."/>
            <person name="Barry K."/>
            <person name="Miller A.N."/>
            <person name="Grigoriev I.V."/>
            <person name="Debuchy R."/>
            <person name="Gladieux P."/>
            <person name="Hiltunen Thoren M."/>
            <person name="Johannesson H."/>
        </authorList>
    </citation>
    <scope>NUCLEOTIDE SEQUENCE</scope>
    <source>
        <strain evidence="2">CBS 141.50</strain>
    </source>
</reference>
<accession>A0AAN6V0M3</accession>
<dbReference type="Pfam" id="PF12311">
    <property type="entry name" value="DUF3632"/>
    <property type="match status" value="1"/>
</dbReference>
<dbReference type="GeneID" id="87814213"/>
<dbReference type="EMBL" id="MU853596">
    <property type="protein sequence ID" value="KAK4142514.1"/>
    <property type="molecule type" value="Genomic_DNA"/>
</dbReference>
<dbReference type="RefSeq" id="XP_062635885.1">
    <property type="nucleotide sequence ID" value="XM_062777600.1"/>
</dbReference>
<gene>
    <name evidence="2" type="ORF">C8A04DRAFT_13138</name>
</gene>
<evidence type="ECO:0000256" key="1">
    <source>
        <dbReference type="SAM" id="MobiDB-lite"/>
    </source>
</evidence>
<dbReference type="Proteomes" id="UP001302676">
    <property type="component" value="Unassembled WGS sequence"/>
</dbReference>
<reference evidence="2" key="2">
    <citation type="submission" date="2023-05" db="EMBL/GenBank/DDBJ databases">
        <authorList>
            <consortium name="Lawrence Berkeley National Laboratory"/>
            <person name="Steindorff A."/>
            <person name="Hensen N."/>
            <person name="Bonometti L."/>
            <person name="Westerberg I."/>
            <person name="Brannstrom I.O."/>
            <person name="Guillou S."/>
            <person name="Cros-Aarteil S."/>
            <person name="Calhoun S."/>
            <person name="Haridas S."/>
            <person name="Kuo A."/>
            <person name="Mondo S."/>
            <person name="Pangilinan J."/>
            <person name="Riley R."/>
            <person name="Labutti K."/>
            <person name="Andreopoulos B."/>
            <person name="Lipzen A."/>
            <person name="Chen C."/>
            <person name="Yanf M."/>
            <person name="Daum C."/>
            <person name="Ng V."/>
            <person name="Clum A."/>
            <person name="Ohm R."/>
            <person name="Martin F."/>
            <person name="Silar P."/>
            <person name="Natvig D."/>
            <person name="Lalanne C."/>
            <person name="Gautier V."/>
            <person name="Ament-Velasquez S.L."/>
            <person name="Kruys A."/>
            <person name="Hutchinson M.I."/>
            <person name="Powell A.J."/>
            <person name="Barry K."/>
            <person name="Miller A.N."/>
            <person name="Grigoriev I.V."/>
            <person name="Debuchy R."/>
            <person name="Gladieux P."/>
            <person name="Thoren M.H."/>
            <person name="Johannesson H."/>
        </authorList>
    </citation>
    <scope>NUCLEOTIDE SEQUENCE</scope>
    <source>
        <strain evidence="2">CBS 141.50</strain>
    </source>
</reference>
<comment type="caution">
    <text evidence="2">The sequence shown here is derived from an EMBL/GenBank/DDBJ whole genome shotgun (WGS) entry which is preliminary data.</text>
</comment>
<sequence length="406" mass="45809">MATLDLLPDEKIYDEGDEVLPGLRPHLDAILSSPEGEDIVFKIAAMLKEYLLPELCGYDKGSSPTSAEMALRFDNLYEEVYLPLYNGFRGKHKGWTGYLCLFYSEVFEAAFRAPYDDPAQTKVVELLQALRDLPGRTAKVFLASEFSWVDSEIWSNEILFGWELSHAMPYTGELTIPLCRSFPYFLSGLNLLDFNAACARWVSAAALSARCTSAGFNNLYIHCFPRIGYVLTLGLEPGFPSHQPTKLDCYVMAAAQYILLAGATIDENCVRNQLPFHRMHRWKRWADGNGPNMWRLWGDRFAEIAQALDDGVVEEEQLGFRLFEQNRAALREMVGQARERMVELEPALFEEGVAQIEKGEEAETTEKVEATGDAENGEKTEEKGVNETGNPEKEKTEKEKKVEGKL</sequence>
<feature type="compositionally biased region" description="Basic and acidic residues" evidence="1">
    <location>
        <begin position="357"/>
        <end position="406"/>
    </location>
</feature>
<evidence type="ECO:0000313" key="2">
    <source>
        <dbReference type="EMBL" id="KAK4142514.1"/>
    </source>
</evidence>
<dbReference type="InterPro" id="IPR022085">
    <property type="entry name" value="OpdG"/>
</dbReference>
<protein>
    <submittedName>
        <fullName evidence="2">Uncharacterized protein</fullName>
    </submittedName>
</protein>